<evidence type="ECO:0000313" key="2">
    <source>
        <dbReference type="Proteomes" id="UP000225833"/>
    </source>
</evidence>
<comment type="caution">
    <text evidence="1">The sequence shown here is derived from an EMBL/GenBank/DDBJ whole genome shotgun (WGS) entry which is preliminary data.</text>
</comment>
<dbReference type="EMBL" id="NIBS01000002">
    <property type="protein sequence ID" value="PHM29212.1"/>
    <property type="molecule type" value="Genomic_DNA"/>
</dbReference>
<dbReference type="AlphaFoldDB" id="A0A2D0J451"/>
<dbReference type="Proteomes" id="UP000225833">
    <property type="component" value="Unassembled WGS sequence"/>
</dbReference>
<sequence length="125" mass="14235">MGNTSQTGCVRTGNMKKSALLITISMLLTGCTTQWVPARSNPTPFHEANAECNISAMQQFPVKNEVAQTSRLQTVKNYCGKDCSYEQRVPITESYIIDANERSRNQVYRFCMQQKGWQQQTKYLL</sequence>
<accession>A0A2D0J451</accession>
<gene>
    <name evidence="1" type="ORF">Xbud_00661</name>
</gene>
<proteinExistence type="predicted"/>
<evidence type="ECO:0000313" key="1">
    <source>
        <dbReference type="EMBL" id="PHM29212.1"/>
    </source>
</evidence>
<organism evidence="1 2">
    <name type="scientific">Xenorhabdus budapestensis</name>
    <dbReference type="NCBI Taxonomy" id="290110"/>
    <lineage>
        <taxon>Bacteria</taxon>
        <taxon>Pseudomonadati</taxon>
        <taxon>Pseudomonadota</taxon>
        <taxon>Gammaproteobacteria</taxon>
        <taxon>Enterobacterales</taxon>
        <taxon>Morganellaceae</taxon>
        <taxon>Xenorhabdus</taxon>
    </lineage>
</organism>
<protein>
    <submittedName>
        <fullName evidence="1">Uncharacterized protein</fullName>
    </submittedName>
</protein>
<reference evidence="1 2" key="1">
    <citation type="journal article" date="2017" name="Nat. Microbiol.">
        <title>Natural product diversity associated with the nematode symbionts Photorhabdus and Xenorhabdus.</title>
        <authorList>
            <person name="Tobias N.J."/>
            <person name="Wolff H."/>
            <person name="Djahanschiri B."/>
            <person name="Grundmann F."/>
            <person name="Kronenwerth M."/>
            <person name="Shi Y.M."/>
            <person name="Simonyi S."/>
            <person name="Grun P."/>
            <person name="Shapiro-Ilan D."/>
            <person name="Pidot S.J."/>
            <person name="Stinear T.P."/>
            <person name="Ebersberger I."/>
            <person name="Bode H.B."/>
        </authorList>
    </citation>
    <scope>NUCLEOTIDE SEQUENCE [LARGE SCALE GENOMIC DNA]</scope>
    <source>
        <strain evidence="1 2">DSM 16342</strain>
    </source>
</reference>
<name>A0A2D0J451_XENBU</name>